<evidence type="ECO:0000256" key="2">
    <source>
        <dbReference type="ARBA" id="ARBA00006275"/>
    </source>
</evidence>
<evidence type="ECO:0000313" key="10">
    <source>
        <dbReference type="Proteomes" id="UP000215355"/>
    </source>
</evidence>
<evidence type="ECO:0000256" key="6">
    <source>
        <dbReference type="SAM" id="SignalP"/>
    </source>
</evidence>
<feature type="domain" description="RagB/SusD" evidence="7">
    <location>
        <begin position="299"/>
        <end position="578"/>
    </location>
</feature>
<dbReference type="Proteomes" id="UP000215355">
    <property type="component" value="Chromosome 1"/>
</dbReference>
<dbReference type="InterPro" id="IPR011990">
    <property type="entry name" value="TPR-like_helical_dom_sf"/>
</dbReference>
<dbReference type="Gene3D" id="1.25.40.390">
    <property type="match status" value="1"/>
</dbReference>
<dbReference type="EMBL" id="LT906468">
    <property type="protein sequence ID" value="SNV42018.1"/>
    <property type="molecule type" value="Genomic_DNA"/>
</dbReference>
<evidence type="ECO:0000259" key="8">
    <source>
        <dbReference type="Pfam" id="PF14322"/>
    </source>
</evidence>
<sequence>MKKRFIYLMIGSLIFSGLSSCEVNEVPETFMNDVNYWNTVNDLKMAANYFYTTLPGLASGDVSEDVWSSYGFSNSGDATRISDGSRATPATSADYDYFSIFQANKLIENAPIVLEKGATEKEVNWYVGEAHFFRAMSYYKMFIRFGGVPMITKTLKVDDPEVFAPRASRAEILDLILKDLDIAAQYLRGHDELIAAKEYGRISKTAALAFKARVALFEGTREKFHKYGDAKKHLTIARDAAKEVMDSKQYALFSQAKTGANGQRTDEAYYNLFQMAGEGSANKENVIVRQYGVNRENSVTSTPVQRYYEGSNAVPTQNFVDNYLMADGLPISKSKLYVEPTKDMKYNAYFNKKDPRMSFTLFKTGDEFIASSDYTIPNPRMHRSGYGVRKYANKEYWALQASYIDKPVLRYAEVLLIYAEASYELNESISDADLDQSINLLRARLPQVNIGTAEAPNFVDMPKLSNDFLNINGLNMREEIRRERSVELAFEGLAYWDMIRWKTAEVEMKKPLIGSYLFTEFLTTTGEKWASDTPVDSKGHIILQEANLRKFDPEKDYLWPIPTNEIAINNKIEQNPKW</sequence>
<dbReference type="InterPro" id="IPR012944">
    <property type="entry name" value="SusD_RagB_dom"/>
</dbReference>
<dbReference type="AlphaFoldDB" id="A0AAJ4X8R5"/>
<feature type="domain" description="SusD-like N-terminal" evidence="8">
    <location>
        <begin position="86"/>
        <end position="216"/>
    </location>
</feature>
<dbReference type="PROSITE" id="PS51257">
    <property type="entry name" value="PROKAR_LIPOPROTEIN"/>
    <property type="match status" value="1"/>
</dbReference>
<proteinExistence type="inferred from homology"/>
<evidence type="ECO:0000256" key="1">
    <source>
        <dbReference type="ARBA" id="ARBA00004442"/>
    </source>
</evidence>
<dbReference type="InterPro" id="IPR033985">
    <property type="entry name" value="SusD-like_N"/>
</dbReference>
<gene>
    <name evidence="9" type="ORF">SAMEA4412673_00585</name>
</gene>
<dbReference type="KEGG" id="smiz:4412673_00585"/>
<feature type="signal peptide" evidence="6">
    <location>
        <begin position="1"/>
        <end position="21"/>
    </location>
</feature>
<protein>
    <submittedName>
        <fullName evidence="9">SusD family</fullName>
    </submittedName>
</protein>
<keyword evidence="5" id="KW-0998">Cell outer membrane</keyword>
<reference evidence="9 10" key="1">
    <citation type="submission" date="2017-06" db="EMBL/GenBank/DDBJ databases">
        <authorList>
            <consortium name="Pathogen Informatics"/>
        </authorList>
    </citation>
    <scope>NUCLEOTIDE SEQUENCE [LARGE SCALE GENOMIC DNA]</scope>
    <source>
        <strain evidence="9 10">NCTC12149</strain>
    </source>
</reference>
<keyword evidence="4" id="KW-0472">Membrane</keyword>
<dbReference type="RefSeq" id="WP_093101622.1">
    <property type="nucleotide sequence ID" value="NZ_FNGK01000017.1"/>
</dbReference>
<dbReference type="GO" id="GO:0009279">
    <property type="term" value="C:cell outer membrane"/>
    <property type="evidence" value="ECO:0007669"/>
    <property type="project" value="UniProtKB-SubCell"/>
</dbReference>
<dbReference type="Pfam" id="PF07980">
    <property type="entry name" value="SusD_RagB"/>
    <property type="match status" value="1"/>
</dbReference>
<evidence type="ECO:0000256" key="5">
    <source>
        <dbReference type="ARBA" id="ARBA00023237"/>
    </source>
</evidence>
<keyword evidence="3 6" id="KW-0732">Signal</keyword>
<dbReference type="SUPFAM" id="SSF48452">
    <property type="entry name" value="TPR-like"/>
    <property type="match status" value="1"/>
</dbReference>
<accession>A0AAJ4X8R5</accession>
<feature type="chain" id="PRO_5042460507" evidence="6">
    <location>
        <begin position="22"/>
        <end position="578"/>
    </location>
</feature>
<evidence type="ECO:0000259" key="7">
    <source>
        <dbReference type="Pfam" id="PF07980"/>
    </source>
</evidence>
<comment type="similarity">
    <text evidence="2">Belongs to the SusD family.</text>
</comment>
<evidence type="ECO:0000256" key="3">
    <source>
        <dbReference type="ARBA" id="ARBA00022729"/>
    </source>
</evidence>
<dbReference type="Pfam" id="PF14322">
    <property type="entry name" value="SusD-like_3"/>
    <property type="match status" value="1"/>
</dbReference>
<comment type="subcellular location">
    <subcellularLocation>
        <location evidence="1">Cell outer membrane</location>
    </subcellularLocation>
</comment>
<evidence type="ECO:0000313" key="9">
    <source>
        <dbReference type="EMBL" id="SNV42018.1"/>
    </source>
</evidence>
<name>A0AAJ4X8R5_9SPHI</name>
<evidence type="ECO:0000256" key="4">
    <source>
        <dbReference type="ARBA" id="ARBA00023136"/>
    </source>
</evidence>
<organism evidence="9 10">
    <name type="scientific">Sphingobacterium mizutaii</name>
    <dbReference type="NCBI Taxonomy" id="1010"/>
    <lineage>
        <taxon>Bacteria</taxon>
        <taxon>Pseudomonadati</taxon>
        <taxon>Bacteroidota</taxon>
        <taxon>Sphingobacteriia</taxon>
        <taxon>Sphingobacteriales</taxon>
        <taxon>Sphingobacteriaceae</taxon>
        <taxon>Sphingobacterium</taxon>
    </lineage>
</organism>